<sequence>MKEALSTLTTTLFNATIFFNSTHAVFNVRFGLPLSEVGWFSIGHGTTMSNSRMMIMWPLHQDYGKIQWMKAYCKASGHALPTPILSSQIDSVRVEGSEANQSNHTLPSVTYTRPLALSNVDTFQRATDQRLVWAMSSVPPKIDDGTLGLEFHDKGYGTAVLNFVSPDMVDGLVRSSASGSKELKHSKRHDTLITLHATFLSISWGMISPLAIVLARFLRQKGSEKWIQVHMILQLINVIFNIIGILCAVFAVGSGSHRDTFQKLLGFFVFICMLAQASGGYFIHRLANKPRSDLDDLQPRRSIANRIHKAGGCILVMIAWVTIVLGIKEWEFLGRGTPISVSILIGITCSLSAILYAALIIREKYDDEYKIKILKVG</sequence>
<dbReference type="PROSITE" id="PS50939">
    <property type="entry name" value="CYTOCHROME_B561"/>
    <property type="match status" value="1"/>
</dbReference>
<keyword evidence="3" id="KW-0813">Transport</keyword>
<feature type="domain" description="Cytochrome b561" evidence="12">
    <location>
        <begin position="157"/>
        <end position="364"/>
    </location>
</feature>
<dbReference type="InterPro" id="IPR045150">
    <property type="entry name" value="CYB561D1/2"/>
</dbReference>
<dbReference type="SUPFAM" id="SSF49344">
    <property type="entry name" value="CBD9-like"/>
    <property type="match status" value="1"/>
</dbReference>
<evidence type="ECO:0000259" key="12">
    <source>
        <dbReference type="PROSITE" id="PS50939"/>
    </source>
</evidence>
<dbReference type="PANTHER" id="PTHR15422">
    <property type="entry name" value="OS05G0565100 PROTEIN"/>
    <property type="match status" value="1"/>
</dbReference>
<evidence type="ECO:0000256" key="9">
    <source>
        <dbReference type="ARBA" id="ARBA00023004"/>
    </source>
</evidence>
<dbReference type="EMBL" id="VSWC01000184">
    <property type="protein sequence ID" value="KAA1067973.1"/>
    <property type="molecule type" value="Genomic_DNA"/>
</dbReference>
<dbReference type="CDD" id="cd08760">
    <property type="entry name" value="Cyt_b561_FRRS1_like"/>
    <property type="match status" value="1"/>
</dbReference>
<dbReference type="Gene3D" id="2.60.40.1210">
    <property type="entry name" value="Cellobiose dehydrogenase, cytochrome domain"/>
    <property type="match status" value="1"/>
</dbReference>
<protein>
    <recommendedName>
        <fullName evidence="12">Cytochrome b561 domain-containing protein</fullName>
    </recommendedName>
</protein>
<dbReference type="InterPro" id="IPR006593">
    <property type="entry name" value="Cyt_b561/ferric_Rdtase_TM"/>
</dbReference>
<reference evidence="16 17" key="1">
    <citation type="submission" date="2019-05" db="EMBL/GenBank/DDBJ databases">
        <title>Emergence of the Ug99 lineage of the wheat stem rust pathogen through somatic hybridization.</title>
        <authorList>
            <person name="Li F."/>
            <person name="Upadhyaya N.M."/>
            <person name="Sperschneider J."/>
            <person name="Matny O."/>
            <person name="Nguyen-Phuc H."/>
            <person name="Mago R."/>
            <person name="Raley C."/>
            <person name="Miller M.E."/>
            <person name="Silverstein K.A.T."/>
            <person name="Henningsen E."/>
            <person name="Hirsch C.D."/>
            <person name="Visser B."/>
            <person name="Pretorius Z.A."/>
            <person name="Steffenson B.J."/>
            <person name="Schwessinger B."/>
            <person name="Dodds P.N."/>
            <person name="Figueroa M."/>
        </authorList>
    </citation>
    <scope>NUCLEOTIDE SEQUENCE [LARGE SCALE GENOMIC DNA]</scope>
    <source>
        <strain evidence="13">21-0</strain>
        <strain evidence="15 17">Ug99</strain>
    </source>
</reference>
<evidence type="ECO:0000256" key="4">
    <source>
        <dbReference type="ARBA" id="ARBA00022617"/>
    </source>
</evidence>
<dbReference type="Pfam" id="PF16010">
    <property type="entry name" value="CDH-cyt"/>
    <property type="match status" value="1"/>
</dbReference>
<evidence type="ECO:0000256" key="10">
    <source>
        <dbReference type="ARBA" id="ARBA00023136"/>
    </source>
</evidence>
<dbReference type="InterPro" id="IPR015920">
    <property type="entry name" value="Cellobiose_DH-like_cyt"/>
</dbReference>
<evidence type="ECO:0000256" key="5">
    <source>
        <dbReference type="ARBA" id="ARBA00022692"/>
    </source>
</evidence>
<evidence type="ECO:0000256" key="11">
    <source>
        <dbReference type="SAM" id="Phobius"/>
    </source>
</evidence>
<keyword evidence="8 11" id="KW-1133">Transmembrane helix</keyword>
<keyword evidence="7" id="KW-0249">Electron transport</keyword>
<dbReference type="GO" id="GO:0046872">
    <property type="term" value="F:metal ion binding"/>
    <property type="evidence" value="ECO:0007669"/>
    <property type="project" value="UniProtKB-KW"/>
</dbReference>
<dbReference type="Proteomes" id="UP000324748">
    <property type="component" value="Unassembled WGS sequence"/>
</dbReference>
<feature type="transmembrane region" description="Helical" evidence="11">
    <location>
        <begin position="310"/>
        <end position="327"/>
    </location>
</feature>
<dbReference type="EMBL" id="VDEP01000346">
    <property type="protein sequence ID" value="KAA1098754.1"/>
    <property type="molecule type" value="Genomic_DNA"/>
</dbReference>
<evidence type="ECO:0000256" key="7">
    <source>
        <dbReference type="ARBA" id="ARBA00022982"/>
    </source>
</evidence>
<keyword evidence="9" id="KW-0408">Iron</keyword>
<dbReference type="PANTHER" id="PTHR15422:SF24">
    <property type="entry name" value="DOMON RELATED DOMAIN-CONTAINING PROTEIN"/>
    <property type="match status" value="1"/>
</dbReference>
<dbReference type="SMART" id="SM00665">
    <property type="entry name" value="B561"/>
    <property type="match status" value="1"/>
</dbReference>
<organism evidence="15 17">
    <name type="scientific">Puccinia graminis f. sp. tritici</name>
    <dbReference type="NCBI Taxonomy" id="56615"/>
    <lineage>
        <taxon>Eukaryota</taxon>
        <taxon>Fungi</taxon>
        <taxon>Dikarya</taxon>
        <taxon>Basidiomycota</taxon>
        <taxon>Pucciniomycotina</taxon>
        <taxon>Pucciniomycetes</taxon>
        <taxon>Pucciniales</taxon>
        <taxon>Pucciniaceae</taxon>
        <taxon>Puccinia</taxon>
    </lineage>
</organism>
<dbReference type="AlphaFoldDB" id="A0A5B0SHU9"/>
<dbReference type="Proteomes" id="UP000325313">
    <property type="component" value="Unassembled WGS sequence"/>
</dbReference>
<keyword evidence="6" id="KW-0479">Metal-binding</keyword>
<evidence type="ECO:0000256" key="8">
    <source>
        <dbReference type="ARBA" id="ARBA00022989"/>
    </source>
</evidence>
<dbReference type="GO" id="GO:0016020">
    <property type="term" value="C:membrane"/>
    <property type="evidence" value="ECO:0007669"/>
    <property type="project" value="UniProtKB-SubCell"/>
</dbReference>
<comment type="cofactor">
    <cofactor evidence="1">
        <name>heme b</name>
        <dbReference type="ChEBI" id="CHEBI:60344"/>
    </cofactor>
</comment>
<keyword evidence="4" id="KW-0349">Heme</keyword>
<keyword evidence="5 11" id="KW-0812">Transmembrane</keyword>
<feature type="transmembrane region" description="Helical" evidence="11">
    <location>
        <begin position="193"/>
        <end position="218"/>
    </location>
</feature>
<feature type="transmembrane region" description="Helical" evidence="11">
    <location>
        <begin position="264"/>
        <end position="283"/>
    </location>
</feature>
<evidence type="ECO:0000256" key="6">
    <source>
        <dbReference type="ARBA" id="ARBA00022723"/>
    </source>
</evidence>
<feature type="transmembrane region" description="Helical" evidence="11">
    <location>
        <begin position="230"/>
        <end position="252"/>
    </location>
</feature>
<evidence type="ECO:0000313" key="13">
    <source>
        <dbReference type="EMBL" id="KAA1067973.1"/>
    </source>
</evidence>
<name>A0A5B0SHU9_PUCGR</name>
<keyword evidence="10 11" id="KW-0472">Membrane</keyword>
<dbReference type="OrthoDB" id="19261at2759"/>
<gene>
    <name evidence="13" type="ORF">PGT21_023668</name>
    <name evidence="14" type="ORF">PGTUg99_010262</name>
    <name evidence="15" type="ORF">PGTUg99_012866</name>
</gene>
<evidence type="ECO:0000256" key="1">
    <source>
        <dbReference type="ARBA" id="ARBA00001970"/>
    </source>
</evidence>
<dbReference type="Pfam" id="PF03188">
    <property type="entry name" value="Cytochrom_B561"/>
    <property type="match status" value="1"/>
</dbReference>
<keyword evidence="16" id="KW-1185">Reference proteome</keyword>
<evidence type="ECO:0000256" key="2">
    <source>
        <dbReference type="ARBA" id="ARBA00004141"/>
    </source>
</evidence>
<evidence type="ECO:0000256" key="3">
    <source>
        <dbReference type="ARBA" id="ARBA00022448"/>
    </source>
</evidence>
<dbReference type="Gene3D" id="1.20.120.1770">
    <property type="match status" value="1"/>
</dbReference>
<evidence type="ECO:0000313" key="15">
    <source>
        <dbReference type="EMBL" id="KAA1137340.1"/>
    </source>
</evidence>
<comment type="caution">
    <text evidence="15">The sequence shown here is derived from an EMBL/GenBank/DDBJ whole genome shotgun (WGS) entry which is preliminary data.</text>
</comment>
<accession>A0A5B0SHU9</accession>
<dbReference type="EMBL" id="VDEP01000009">
    <property type="protein sequence ID" value="KAA1137340.1"/>
    <property type="molecule type" value="Genomic_DNA"/>
</dbReference>
<evidence type="ECO:0000313" key="17">
    <source>
        <dbReference type="Proteomes" id="UP000325313"/>
    </source>
</evidence>
<dbReference type="GO" id="GO:0140575">
    <property type="term" value="F:transmembrane monodehydroascorbate reductase activity"/>
    <property type="evidence" value="ECO:0007669"/>
    <property type="project" value="InterPro"/>
</dbReference>
<dbReference type="GO" id="GO:0020037">
    <property type="term" value="F:heme binding"/>
    <property type="evidence" value="ECO:0007669"/>
    <property type="project" value="TreeGrafter"/>
</dbReference>
<feature type="transmembrane region" description="Helical" evidence="11">
    <location>
        <begin position="339"/>
        <end position="361"/>
    </location>
</feature>
<evidence type="ECO:0000313" key="16">
    <source>
        <dbReference type="Proteomes" id="UP000324748"/>
    </source>
</evidence>
<evidence type="ECO:0000313" key="14">
    <source>
        <dbReference type="EMBL" id="KAA1098754.1"/>
    </source>
</evidence>
<proteinExistence type="predicted"/>
<comment type="subcellular location">
    <subcellularLocation>
        <location evidence="2">Membrane</location>
        <topology evidence="2">Multi-pass membrane protein</topology>
    </subcellularLocation>
</comment>